<dbReference type="InterPro" id="IPR007140">
    <property type="entry name" value="DUF350"/>
</dbReference>
<sequence length="148" mass="15430">MLVALSDTFGSDLARGIGAILLYAIVGLVLMFIGFYAIDFTTPGKLSELVRSGLPNAVIITASGMLSMAFIIVVAIWSSSSDLAEGLILSLVYGLIGIIAQVVAVRLLEFVTRIDVRSTIESEKFAPASFVVASAHVALGLVVAVAIS</sequence>
<proteinExistence type="inferred from homology"/>
<keyword evidence="6" id="KW-0472">Membrane</keyword>
<dbReference type="EMBL" id="FMZE01000003">
    <property type="protein sequence ID" value="SDC66486.1"/>
    <property type="molecule type" value="Genomic_DNA"/>
</dbReference>
<evidence type="ECO:0000256" key="4">
    <source>
        <dbReference type="ARBA" id="ARBA00022692"/>
    </source>
</evidence>
<dbReference type="RefSeq" id="WP_091801184.1">
    <property type="nucleotide sequence ID" value="NZ_CP016353.1"/>
</dbReference>
<name>A0A222VIP1_9PSEU</name>
<evidence type="ECO:0000313" key="8">
    <source>
        <dbReference type="Proteomes" id="UP000199494"/>
    </source>
</evidence>
<protein>
    <submittedName>
        <fullName evidence="7">Uncharacterized membrane protein YjfL, UPF0719 family</fullName>
    </submittedName>
</protein>
<dbReference type="Proteomes" id="UP000199494">
    <property type="component" value="Unassembled WGS sequence"/>
</dbReference>
<accession>A0A222VIP1</accession>
<dbReference type="KEGG" id="pmad:BAY61_00755"/>
<dbReference type="GO" id="GO:0005886">
    <property type="term" value="C:plasma membrane"/>
    <property type="evidence" value="ECO:0007669"/>
    <property type="project" value="UniProtKB-SubCell"/>
</dbReference>
<keyword evidence="5" id="KW-1133">Transmembrane helix</keyword>
<dbReference type="AlphaFoldDB" id="A0A222VIP1"/>
<gene>
    <name evidence="7" type="ORF">SAMN05421630_103103</name>
</gene>
<organism evidence="7 8">
    <name type="scientific">Prauserella marina</name>
    <dbReference type="NCBI Taxonomy" id="530584"/>
    <lineage>
        <taxon>Bacteria</taxon>
        <taxon>Bacillati</taxon>
        <taxon>Actinomycetota</taxon>
        <taxon>Actinomycetes</taxon>
        <taxon>Pseudonocardiales</taxon>
        <taxon>Pseudonocardiaceae</taxon>
        <taxon>Prauserella</taxon>
    </lineage>
</organism>
<evidence type="ECO:0000256" key="1">
    <source>
        <dbReference type="ARBA" id="ARBA00004651"/>
    </source>
</evidence>
<dbReference type="Pfam" id="PF03994">
    <property type="entry name" value="DUF350"/>
    <property type="match status" value="1"/>
</dbReference>
<comment type="subcellular location">
    <subcellularLocation>
        <location evidence="1">Cell membrane</location>
        <topology evidence="1">Multi-pass membrane protein</topology>
    </subcellularLocation>
</comment>
<evidence type="ECO:0000256" key="6">
    <source>
        <dbReference type="ARBA" id="ARBA00023136"/>
    </source>
</evidence>
<evidence type="ECO:0000313" key="7">
    <source>
        <dbReference type="EMBL" id="SDC66486.1"/>
    </source>
</evidence>
<keyword evidence="8" id="KW-1185">Reference proteome</keyword>
<reference evidence="7 8" key="1">
    <citation type="submission" date="2016-10" db="EMBL/GenBank/DDBJ databases">
        <authorList>
            <person name="de Groot N.N."/>
        </authorList>
    </citation>
    <scope>NUCLEOTIDE SEQUENCE [LARGE SCALE GENOMIC DNA]</scope>
    <source>
        <strain evidence="7 8">CGMCC 4.5506</strain>
    </source>
</reference>
<evidence type="ECO:0000256" key="2">
    <source>
        <dbReference type="ARBA" id="ARBA00005779"/>
    </source>
</evidence>
<evidence type="ECO:0000256" key="5">
    <source>
        <dbReference type="ARBA" id="ARBA00022989"/>
    </source>
</evidence>
<keyword evidence="3" id="KW-1003">Cell membrane</keyword>
<dbReference type="OrthoDB" id="5191770at2"/>
<keyword evidence="4" id="KW-0812">Transmembrane</keyword>
<comment type="similarity">
    <text evidence="2">Belongs to the UPF0719 family.</text>
</comment>
<evidence type="ECO:0000256" key="3">
    <source>
        <dbReference type="ARBA" id="ARBA00022475"/>
    </source>
</evidence>
<dbReference type="STRING" id="530584.SAMN05421630_103103"/>